<reference evidence="1 2" key="1">
    <citation type="journal article" date="2022" name="New Phytol.">
        <title>Ecological generalism drives hyperdiversity of secondary metabolite gene clusters in xylarialean endophytes.</title>
        <authorList>
            <person name="Franco M.E.E."/>
            <person name="Wisecaver J.H."/>
            <person name="Arnold A.E."/>
            <person name="Ju Y.M."/>
            <person name="Slot J.C."/>
            <person name="Ahrendt S."/>
            <person name="Moore L.P."/>
            <person name="Eastman K.E."/>
            <person name="Scott K."/>
            <person name="Konkel Z."/>
            <person name="Mondo S.J."/>
            <person name="Kuo A."/>
            <person name="Hayes R.D."/>
            <person name="Haridas S."/>
            <person name="Andreopoulos B."/>
            <person name="Riley R."/>
            <person name="LaButti K."/>
            <person name="Pangilinan J."/>
            <person name="Lipzen A."/>
            <person name="Amirebrahimi M."/>
            <person name="Yan J."/>
            <person name="Adam C."/>
            <person name="Keymanesh K."/>
            <person name="Ng V."/>
            <person name="Louie K."/>
            <person name="Northen T."/>
            <person name="Drula E."/>
            <person name="Henrissat B."/>
            <person name="Hsieh H.M."/>
            <person name="Youens-Clark K."/>
            <person name="Lutzoni F."/>
            <person name="Miadlikowska J."/>
            <person name="Eastwood D.C."/>
            <person name="Hamelin R.C."/>
            <person name="Grigoriev I.V."/>
            <person name="U'Ren J.M."/>
        </authorList>
    </citation>
    <scope>NUCLEOTIDE SEQUENCE [LARGE SCALE GENOMIC DNA]</scope>
    <source>
        <strain evidence="1 2">CBS 119005</strain>
    </source>
</reference>
<name>A0ACB9ZCA8_9PEZI</name>
<accession>A0ACB9ZCA8</accession>
<keyword evidence="2" id="KW-1185">Reference proteome</keyword>
<gene>
    <name evidence="1" type="ORF">F4820DRAFT_407365</name>
</gene>
<evidence type="ECO:0000313" key="1">
    <source>
        <dbReference type="EMBL" id="KAI4869157.1"/>
    </source>
</evidence>
<evidence type="ECO:0000313" key="2">
    <source>
        <dbReference type="Proteomes" id="UP001497700"/>
    </source>
</evidence>
<organism evidence="1 2">
    <name type="scientific">Hypoxylon rubiginosum</name>
    <dbReference type="NCBI Taxonomy" id="110542"/>
    <lineage>
        <taxon>Eukaryota</taxon>
        <taxon>Fungi</taxon>
        <taxon>Dikarya</taxon>
        <taxon>Ascomycota</taxon>
        <taxon>Pezizomycotina</taxon>
        <taxon>Sordariomycetes</taxon>
        <taxon>Xylariomycetidae</taxon>
        <taxon>Xylariales</taxon>
        <taxon>Hypoxylaceae</taxon>
        <taxon>Hypoxylon</taxon>
    </lineage>
</organism>
<dbReference type="Proteomes" id="UP001497700">
    <property type="component" value="Unassembled WGS sequence"/>
</dbReference>
<sequence length="160" mass="17031">MNSSIFKTFALAAFCAISVSAVPSAQVDFENIKLDNGKTIVNALHSTPNTRSEANPLLERQSDINCKGSAFCERLGGSCDDALRKVIAGNTYSTYDGSENSGTCSGTCGLFFSGDHCEGTGQELIDAYNAIRNIGHCSHCGHYKRDSDGCTIKIDRVTGC</sequence>
<protein>
    <submittedName>
        <fullName evidence="1">Uncharacterized protein</fullName>
    </submittedName>
</protein>
<proteinExistence type="predicted"/>
<comment type="caution">
    <text evidence="1">The sequence shown here is derived from an EMBL/GenBank/DDBJ whole genome shotgun (WGS) entry which is preliminary data.</text>
</comment>
<dbReference type="EMBL" id="MU393432">
    <property type="protein sequence ID" value="KAI4869157.1"/>
    <property type="molecule type" value="Genomic_DNA"/>
</dbReference>